<comment type="caution">
    <text evidence="2">The sequence shown here is derived from an EMBL/GenBank/DDBJ whole genome shotgun (WGS) entry which is preliminary data.</text>
</comment>
<feature type="transmembrane region" description="Helical" evidence="1">
    <location>
        <begin position="105"/>
        <end position="125"/>
    </location>
</feature>
<reference evidence="2 3" key="1">
    <citation type="submission" date="2015-11" db="EMBL/GenBank/DDBJ databases">
        <title>Expanding the genomic diversity of Burkholderia species for the development of highly accurate diagnostics.</title>
        <authorList>
            <person name="Sahl J."/>
            <person name="Keim P."/>
            <person name="Wagner D."/>
        </authorList>
    </citation>
    <scope>NUCLEOTIDE SEQUENCE [LARGE SCALE GENOMIC DNA]</scope>
    <source>
        <strain evidence="2 3">MSMB793WGS</strain>
    </source>
</reference>
<feature type="transmembrane region" description="Helical" evidence="1">
    <location>
        <begin position="132"/>
        <end position="153"/>
    </location>
</feature>
<gene>
    <name evidence="2" type="ORF">WT83_07925</name>
</gene>
<evidence type="ECO:0008006" key="4">
    <source>
        <dbReference type="Google" id="ProtNLM"/>
    </source>
</evidence>
<feature type="transmembrane region" description="Helical" evidence="1">
    <location>
        <begin position="21"/>
        <end position="38"/>
    </location>
</feature>
<accession>A0A107QG53</accession>
<feature type="transmembrane region" description="Helical" evidence="1">
    <location>
        <begin position="159"/>
        <end position="180"/>
    </location>
</feature>
<dbReference type="Proteomes" id="UP000068016">
    <property type="component" value="Unassembled WGS sequence"/>
</dbReference>
<protein>
    <recommendedName>
        <fullName evidence="4">DUF2878 domain-containing protein</fullName>
    </recommendedName>
</protein>
<keyword evidence="1" id="KW-0472">Membrane</keyword>
<dbReference type="InterPro" id="IPR021306">
    <property type="entry name" value="DUF2878"/>
</dbReference>
<evidence type="ECO:0000256" key="1">
    <source>
        <dbReference type="SAM" id="Phobius"/>
    </source>
</evidence>
<keyword evidence="1" id="KW-0812">Transmembrane</keyword>
<dbReference type="EMBL" id="LPLZ01000022">
    <property type="protein sequence ID" value="KWN21352.1"/>
    <property type="molecule type" value="Genomic_DNA"/>
</dbReference>
<sequence length="205" mass="21970">MTRVPNRRPSNVPGPEAARMCAYLATTQIGWLVCVMTAASHRAAWGVAYAVIATAGHLLYADRPSCEARLVIAIVVCGWLWDSAVAHSRLVEYPNGVLLPGTAPYWFAGLWALFAIQLNTLLCWLRRRPLVSVLVGALAGPASFRAGAALGAVHFNEPAAALVVIATGWAFILPASLALATRWDGMTRDAAPASSRDRMYDIRSG</sequence>
<proteinExistence type="predicted"/>
<dbReference type="Pfam" id="PF11086">
    <property type="entry name" value="DUF2878"/>
    <property type="match status" value="1"/>
</dbReference>
<dbReference type="AlphaFoldDB" id="A0A107QG53"/>
<organism evidence="2 3">
    <name type="scientific">Burkholderia territorii</name>
    <dbReference type="NCBI Taxonomy" id="1503055"/>
    <lineage>
        <taxon>Bacteria</taxon>
        <taxon>Pseudomonadati</taxon>
        <taxon>Pseudomonadota</taxon>
        <taxon>Betaproteobacteria</taxon>
        <taxon>Burkholderiales</taxon>
        <taxon>Burkholderiaceae</taxon>
        <taxon>Burkholderia</taxon>
        <taxon>Burkholderia cepacia complex</taxon>
    </lineage>
</organism>
<dbReference type="RefSeq" id="WP_059774318.1">
    <property type="nucleotide sequence ID" value="NZ_CABVPO010000001.1"/>
</dbReference>
<feature type="transmembrane region" description="Helical" evidence="1">
    <location>
        <begin position="44"/>
        <end position="61"/>
    </location>
</feature>
<name>A0A107QG53_9BURK</name>
<evidence type="ECO:0000313" key="2">
    <source>
        <dbReference type="EMBL" id="KWN21352.1"/>
    </source>
</evidence>
<feature type="transmembrane region" description="Helical" evidence="1">
    <location>
        <begin position="68"/>
        <end position="85"/>
    </location>
</feature>
<evidence type="ECO:0000313" key="3">
    <source>
        <dbReference type="Proteomes" id="UP000068016"/>
    </source>
</evidence>
<keyword evidence="1" id="KW-1133">Transmembrane helix</keyword>